<evidence type="ECO:0000313" key="2">
    <source>
        <dbReference type="Proteomes" id="UP000076967"/>
    </source>
</evidence>
<protein>
    <submittedName>
        <fullName evidence="1">Uncharacterized protein</fullName>
    </submittedName>
</protein>
<dbReference type="AlphaFoldDB" id="A0A162LXT0"/>
<gene>
    <name evidence="1" type="ORF">PGLA_16910</name>
</gene>
<reference evidence="1 2" key="1">
    <citation type="submission" date="2016-03" db="EMBL/GenBank/DDBJ databases">
        <title>Draft genome sequence of Paenibacillus glacialis DSM 22343.</title>
        <authorList>
            <person name="Shin S.-K."/>
            <person name="Yi H."/>
        </authorList>
    </citation>
    <scope>NUCLEOTIDE SEQUENCE [LARGE SCALE GENOMIC DNA]</scope>
    <source>
        <strain evidence="1 2">DSM 22343</strain>
    </source>
</reference>
<sequence>MLNLTDPLSGLNTNELSNFEIGNLEIYQFDSTLIENTVVGDNEKCTCGLFKISSAGIDGWAEYKISDVQQHFDLIHWASVFMQLRGLSIYEGMNFIQNNHEPWGAVRKTLAESALLNLSSNLQNPSLGISLERSYLFSRSQSYFSF</sequence>
<dbReference type="Proteomes" id="UP000076967">
    <property type="component" value="Unassembled WGS sequence"/>
</dbReference>
<dbReference type="OrthoDB" id="2604994at2"/>
<keyword evidence="2" id="KW-1185">Reference proteome</keyword>
<comment type="caution">
    <text evidence="1">The sequence shown here is derived from an EMBL/GenBank/DDBJ whole genome shotgun (WGS) entry which is preliminary data.</text>
</comment>
<proteinExistence type="predicted"/>
<name>A0A162LXT0_9BACL</name>
<accession>A0A162LXT0</accession>
<dbReference type="EMBL" id="LVJH01000029">
    <property type="protein sequence ID" value="OAB41477.1"/>
    <property type="molecule type" value="Genomic_DNA"/>
</dbReference>
<organism evidence="1 2">
    <name type="scientific">Paenibacillus glacialis</name>
    <dbReference type="NCBI Taxonomy" id="494026"/>
    <lineage>
        <taxon>Bacteria</taxon>
        <taxon>Bacillati</taxon>
        <taxon>Bacillota</taxon>
        <taxon>Bacilli</taxon>
        <taxon>Bacillales</taxon>
        <taxon>Paenibacillaceae</taxon>
        <taxon>Paenibacillus</taxon>
    </lineage>
</organism>
<evidence type="ECO:0000313" key="1">
    <source>
        <dbReference type="EMBL" id="OAB41477.1"/>
    </source>
</evidence>
<dbReference type="RefSeq" id="WP_068534963.1">
    <property type="nucleotide sequence ID" value="NZ_LVJH01000029.1"/>
</dbReference>